<dbReference type="EMBL" id="JAAALK010000282">
    <property type="protein sequence ID" value="KAG8079450.1"/>
    <property type="molecule type" value="Genomic_DNA"/>
</dbReference>
<evidence type="ECO:0000313" key="1">
    <source>
        <dbReference type="EMBL" id="KAG8079450.1"/>
    </source>
</evidence>
<accession>A0A8J5TBY5</accession>
<protein>
    <submittedName>
        <fullName evidence="1">Uncharacterized protein</fullName>
    </submittedName>
</protein>
<reference evidence="1" key="1">
    <citation type="journal article" date="2021" name="bioRxiv">
        <title>Whole Genome Assembly and Annotation of Northern Wild Rice, Zizania palustris L., Supports a Whole Genome Duplication in the Zizania Genus.</title>
        <authorList>
            <person name="Haas M."/>
            <person name="Kono T."/>
            <person name="Macchietto M."/>
            <person name="Millas R."/>
            <person name="McGilp L."/>
            <person name="Shao M."/>
            <person name="Duquette J."/>
            <person name="Hirsch C.N."/>
            <person name="Kimball J."/>
        </authorList>
    </citation>
    <scope>NUCLEOTIDE SEQUENCE</scope>
    <source>
        <tissue evidence="1">Fresh leaf tissue</tissue>
    </source>
</reference>
<organism evidence="1 2">
    <name type="scientific">Zizania palustris</name>
    <name type="common">Northern wild rice</name>
    <dbReference type="NCBI Taxonomy" id="103762"/>
    <lineage>
        <taxon>Eukaryota</taxon>
        <taxon>Viridiplantae</taxon>
        <taxon>Streptophyta</taxon>
        <taxon>Embryophyta</taxon>
        <taxon>Tracheophyta</taxon>
        <taxon>Spermatophyta</taxon>
        <taxon>Magnoliopsida</taxon>
        <taxon>Liliopsida</taxon>
        <taxon>Poales</taxon>
        <taxon>Poaceae</taxon>
        <taxon>BOP clade</taxon>
        <taxon>Oryzoideae</taxon>
        <taxon>Oryzeae</taxon>
        <taxon>Zizaniinae</taxon>
        <taxon>Zizania</taxon>
    </lineage>
</organism>
<dbReference type="AlphaFoldDB" id="A0A8J5TBY5"/>
<comment type="caution">
    <text evidence="1">The sequence shown here is derived from an EMBL/GenBank/DDBJ whole genome shotgun (WGS) entry which is preliminary data.</text>
</comment>
<name>A0A8J5TBY5_ZIZPA</name>
<keyword evidence="2" id="KW-1185">Reference proteome</keyword>
<proteinExistence type="predicted"/>
<gene>
    <name evidence="1" type="ORF">GUJ93_ZPchr0007g3829</name>
</gene>
<evidence type="ECO:0000313" key="2">
    <source>
        <dbReference type="Proteomes" id="UP000729402"/>
    </source>
</evidence>
<sequence length="95" mass="10356">MASAMAEVVEDSEDMLTRLFGGAARLGKEREGQDQIARIPCRKRGSGREAASWGSFSVGCRVSGRSGAARRGRKIFYETRGLNILGLSFDGRIFI</sequence>
<reference evidence="1" key="2">
    <citation type="submission" date="2021-02" db="EMBL/GenBank/DDBJ databases">
        <authorList>
            <person name="Kimball J.A."/>
            <person name="Haas M.W."/>
            <person name="Macchietto M."/>
            <person name="Kono T."/>
            <person name="Duquette J."/>
            <person name="Shao M."/>
        </authorList>
    </citation>
    <scope>NUCLEOTIDE SEQUENCE</scope>
    <source>
        <tissue evidence="1">Fresh leaf tissue</tissue>
    </source>
</reference>
<dbReference type="Proteomes" id="UP000729402">
    <property type="component" value="Unassembled WGS sequence"/>
</dbReference>